<dbReference type="RefSeq" id="WP_241915498.1">
    <property type="nucleotide sequence ID" value="NZ_CP093327.1"/>
</dbReference>
<proteinExistence type="predicted"/>
<dbReference type="Proteomes" id="UP000829069">
    <property type="component" value="Plasmid p1"/>
</dbReference>
<dbReference type="EMBL" id="CP093327">
    <property type="protein sequence ID" value="UNK47799.1"/>
    <property type="molecule type" value="Genomic_DNA"/>
</dbReference>
<evidence type="ECO:0000313" key="3">
    <source>
        <dbReference type="Proteomes" id="UP000829069"/>
    </source>
</evidence>
<organism evidence="2 3">
    <name type="scientific">Arthrobacter sulfonylureivorans</name>
    <dbReference type="NCBI Taxonomy" id="2486855"/>
    <lineage>
        <taxon>Bacteria</taxon>
        <taxon>Bacillati</taxon>
        <taxon>Actinomycetota</taxon>
        <taxon>Actinomycetes</taxon>
        <taxon>Micrococcales</taxon>
        <taxon>Micrococcaceae</taxon>
        <taxon>Arthrobacter</taxon>
    </lineage>
</organism>
<geneLocation type="plasmid" evidence="2 3">
    <name>p1</name>
</geneLocation>
<keyword evidence="3" id="KW-1185">Reference proteome</keyword>
<name>A0ABY3WBR7_9MICC</name>
<keyword evidence="1" id="KW-0812">Transmembrane</keyword>
<feature type="transmembrane region" description="Helical" evidence="1">
    <location>
        <begin position="124"/>
        <end position="145"/>
    </location>
</feature>
<feature type="transmembrane region" description="Helical" evidence="1">
    <location>
        <begin position="93"/>
        <end position="118"/>
    </location>
</feature>
<sequence>MESHLQQPSRDAAREALNELSADRDRLAGSIRAPRSLLAGFGGVAAWWVGAAATTSPGENYEPPTMGWLALAVALVVVYLIQRDTGIRFRSMGPRAGLALAGIIVACLALYSISLGLVSFGLHWAVALTSVAAFVLTTWLAGVAYRSAVEKLRRA</sequence>
<accession>A0ABY3WBR7</accession>
<keyword evidence="2" id="KW-0614">Plasmid</keyword>
<protein>
    <submittedName>
        <fullName evidence="2">Uncharacterized protein</fullName>
    </submittedName>
</protein>
<feature type="transmembrane region" description="Helical" evidence="1">
    <location>
        <begin position="36"/>
        <end position="53"/>
    </location>
</feature>
<keyword evidence="1" id="KW-1133">Transmembrane helix</keyword>
<feature type="transmembrane region" description="Helical" evidence="1">
    <location>
        <begin position="65"/>
        <end position="81"/>
    </location>
</feature>
<keyword evidence="1" id="KW-0472">Membrane</keyword>
<reference evidence="2 3" key="1">
    <citation type="submission" date="2022-03" db="EMBL/GenBank/DDBJ databases">
        <title>Isotopic signatures of nitrous oxide derived from detoxification processes.</title>
        <authorList>
            <person name="Behrendt U."/>
            <person name="Buchen C."/>
            <person name="Well R."/>
            <person name="Ulrich A."/>
            <person name="Rohe L."/>
            <person name="Kolb S."/>
            <person name="Schloter M."/>
            <person name="Horn M.A."/>
            <person name="Augustin J."/>
        </authorList>
    </citation>
    <scope>NUCLEOTIDE SEQUENCE [LARGE SCALE GENOMIC DNA]</scope>
    <source>
        <strain evidence="2 3">S4-C24</strain>
        <plasmid evidence="2 3">p1</plasmid>
    </source>
</reference>
<evidence type="ECO:0000256" key="1">
    <source>
        <dbReference type="SAM" id="Phobius"/>
    </source>
</evidence>
<gene>
    <name evidence="2" type="ORF">MNQ99_18930</name>
</gene>
<evidence type="ECO:0000313" key="2">
    <source>
        <dbReference type="EMBL" id="UNK47799.1"/>
    </source>
</evidence>